<evidence type="ECO:0000313" key="2">
    <source>
        <dbReference type="EMBL" id="MDO2732723.1"/>
    </source>
</evidence>
<protein>
    <submittedName>
        <fullName evidence="2">AAA family ATPase</fullName>
    </submittedName>
</protein>
<dbReference type="PANTHER" id="PTHR43581">
    <property type="entry name" value="ATP/GTP PHOSPHATASE"/>
    <property type="match status" value="1"/>
</dbReference>
<dbReference type="Pfam" id="PF13476">
    <property type="entry name" value="AAA_23"/>
    <property type="match status" value="1"/>
</dbReference>
<accession>A0AAW7VIR3</accession>
<dbReference type="SUPFAM" id="SSF52540">
    <property type="entry name" value="P-loop containing nucleoside triphosphate hydrolases"/>
    <property type="match status" value="1"/>
</dbReference>
<evidence type="ECO:0000259" key="1">
    <source>
        <dbReference type="Pfam" id="PF13476"/>
    </source>
</evidence>
<dbReference type="PANTHER" id="PTHR43581:SF2">
    <property type="entry name" value="EXCINUCLEASE ATPASE SUBUNIT"/>
    <property type="match status" value="1"/>
</dbReference>
<dbReference type="InterPro" id="IPR027417">
    <property type="entry name" value="P-loop_NTPase"/>
</dbReference>
<dbReference type="AlphaFoldDB" id="A0AAW7VIR3"/>
<feature type="domain" description="Rad50/SbcC-type AAA" evidence="1">
    <location>
        <begin position="26"/>
        <end position="67"/>
    </location>
</feature>
<dbReference type="InterPro" id="IPR038729">
    <property type="entry name" value="Rad50/SbcC_AAA"/>
</dbReference>
<gene>
    <name evidence="2" type="ORF">Q2V64_23820</name>
</gene>
<dbReference type="InterPro" id="IPR051396">
    <property type="entry name" value="Bact_Antivir_Def_Nuclease"/>
</dbReference>
<comment type="caution">
    <text evidence="2">The sequence shown here is derived from an EMBL/GenBank/DDBJ whole genome shotgun (WGS) entry which is preliminary data.</text>
</comment>
<dbReference type="GO" id="GO:0006302">
    <property type="term" value="P:double-strand break repair"/>
    <property type="evidence" value="ECO:0007669"/>
    <property type="project" value="InterPro"/>
</dbReference>
<sequence length="524" mass="60007">MKPWLELGIGALHTISKKRVVMNNIRVKIKNLRAVKSFDFEFPLTRGVNLICGSNGTGKSTIMSVFAKVVYPNALNKYFRNDGCDDTEVIYHYNGNSITWIKNSNGSWSIKGDAVKPVCIDGFFEGSFIYGNRFSDAHKSRINKILKIKDKDYVDADPFVIKWMGNILQDDDYYYHGLKRTSDDFDVTPLHLSRHCYAWFSDAGVVNQFKMSSGEYLILVLLDYLKSRLDELSKRRRGGVKSTTLIILDEADMALHPSSQERLMDFLYSLCDEYSDITDICVYISTHSTAIIMKESKDNIFLLDNNNGDISVVKECFPGYAMRDVSNGVYFDKLILVEDVLAKAYVEHVIKKRLAHKNVLYQVIFIGGYKEVINFHRQAEVLRLGGARKIISILDGDVRQDVIAYKRNNKIYVSCCFLPILSIEKFIYEEIINKNNRELRNLIENSFFRVKGLRQIIADYKRNLKPDSDEKELKKGKVFWACLLTEVVQQGGTVPLFIDHVCNLAVQHVGSNEMEAKLLEFIDG</sequence>
<reference evidence="2" key="1">
    <citation type="submission" date="2023-07" db="EMBL/GenBank/DDBJ databases">
        <title>High risk of intestinal colonization with ESBL-producing Escherichia coli among soldiers of military contingents in specific geographic regions.</title>
        <authorList>
            <person name="Literacka E."/>
        </authorList>
    </citation>
    <scope>NUCLEOTIDE SEQUENCE</scope>
    <source>
        <strain evidence="2">33</strain>
    </source>
</reference>
<dbReference type="RefSeq" id="WP_000805966.1">
    <property type="nucleotide sequence ID" value="NZ_BDRB01000075.1"/>
</dbReference>
<proteinExistence type="predicted"/>
<evidence type="ECO:0000313" key="3">
    <source>
        <dbReference type="Proteomes" id="UP001174465"/>
    </source>
</evidence>
<dbReference type="EMBL" id="JAUKZB010000025">
    <property type="protein sequence ID" value="MDO2732723.1"/>
    <property type="molecule type" value="Genomic_DNA"/>
</dbReference>
<organism evidence="2 3">
    <name type="scientific">Escherichia coli</name>
    <dbReference type="NCBI Taxonomy" id="562"/>
    <lineage>
        <taxon>Bacteria</taxon>
        <taxon>Pseudomonadati</taxon>
        <taxon>Pseudomonadota</taxon>
        <taxon>Gammaproteobacteria</taxon>
        <taxon>Enterobacterales</taxon>
        <taxon>Enterobacteriaceae</taxon>
        <taxon>Escherichia</taxon>
    </lineage>
</organism>
<dbReference type="Proteomes" id="UP001174465">
    <property type="component" value="Unassembled WGS sequence"/>
</dbReference>
<name>A0AAW7VIR3_ECOLX</name>
<dbReference type="Gene3D" id="3.40.50.300">
    <property type="entry name" value="P-loop containing nucleotide triphosphate hydrolases"/>
    <property type="match status" value="2"/>
</dbReference>
<dbReference type="GO" id="GO:0016887">
    <property type="term" value="F:ATP hydrolysis activity"/>
    <property type="evidence" value="ECO:0007669"/>
    <property type="project" value="InterPro"/>
</dbReference>